<keyword evidence="17 21" id="KW-0170">Cobalt</keyword>
<keyword evidence="9 21" id="KW-0028">Amino-acid biosynthesis</keyword>
<dbReference type="InterPro" id="IPR050554">
    <property type="entry name" value="Met_Synthase/Corrinoid"/>
</dbReference>
<dbReference type="EMBL" id="SJPX01000001">
    <property type="protein sequence ID" value="TWU57472.1"/>
    <property type="molecule type" value="Genomic_DNA"/>
</dbReference>
<keyword evidence="31" id="KW-1185">Reference proteome</keyword>
<dbReference type="SUPFAM" id="SSF52242">
    <property type="entry name" value="Cobalamin (vitamin B12)-binding domain"/>
    <property type="match status" value="1"/>
</dbReference>
<feature type="binding site" evidence="23">
    <location>
        <position position="814"/>
    </location>
    <ligand>
        <name>methylcob(III)alamin</name>
        <dbReference type="ChEBI" id="CHEBI:28115"/>
    </ligand>
</feature>
<dbReference type="Gene3D" id="3.40.50.280">
    <property type="entry name" value="Cobalamin-binding domain"/>
    <property type="match status" value="1"/>
</dbReference>
<feature type="domain" description="Hcy-binding" evidence="25">
    <location>
        <begin position="8"/>
        <end position="328"/>
    </location>
</feature>
<evidence type="ECO:0000256" key="13">
    <source>
        <dbReference type="ARBA" id="ARBA00022723"/>
    </source>
</evidence>
<dbReference type="PROSITE" id="PS51332">
    <property type="entry name" value="B12_BINDING"/>
    <property type="match status" value="1"/>
</dbReference>
<keyword evidence="11 21" id="KW-0808">Transferase</keyword>
<protein>
    <recommendedName>
        <fullName evidence="7 20">Methionine synthase</fullName>
        <ecNumber evidence="6 20">2.1.1.13</ecNumber>
    </recommendedName>
    <alternativeName>
        <fullName evidence="19 21">5-methyltetrahydrofolate--homocysteine methyltransferase</fullName>
    </alternativeName>
</protein>
<evidence type="ECO:0000256" key="11">
    <source>
        <dbReference type="ARBA" id="ARBA00022679"/>
    </source>
</evidence>
<dbReference type="SUPFAM" id="SSF47644">
    <property type="entry name" value="Methionine synthase domain"/>
    <property type="match status" value="1"/>
</dbReference>
<comment type="cofactor">
    <cofactor evidence="3 21 22">
        <name>methylcob(III)alamin</name>
        <dbReference type="ChEBI" id="CHEBI:28115"/>
    </cofactor>
</comment>
<evidence type="ECO:0000256" key="10">
    <source>
        <dbReference type="ARBA" id="ARBA00022628"/>
    </source>
</evidence>
<feature type="domain" description="AdoMet activation" evidence="27">
    <location>
        <begin position="901"/>
        <end position="1232"/>
    </location>
</feature>
<dbReference type="SUPFAM" id="SSF56507">
    <property type="entry name" value="Methionine synthase activation domain-like"/>
    <property type="match status" value="1"/>
</dbReference>
<name>A0A5C6F9B9_9BACT</name>
<dbReference type="InterPro" id="IPR006158">
    <property type="entry name" value="Cobalamin-bd"/>
</dbReference>
<dbReference type="InterPro" id="IPR004223">
    <property type="entry name" value="VitB12-dep_Met_synth_activ_dom"/>
</dbReference>
<dbReference type="FunFam" id="3.20.20.20:FF:000002">
    <property type="entry name" value="Methionine synthase"/>
    <property type="match status" value="1"/>
</dbReference>
<gene>
    <name evidence="30" type="primary">metH</name>
    <name evidence="30" type="ORF">Poly59_03790</name>
</gene>
<evidence type="ECO:0000256" key="23">
    <source>
        <dbReference type="PIRSR" id="PIRSR000381-2"/>
    </source>
</evidence>
<keyword evidence="8 21" id="KW-0489">Methyltransferase</keyword>
<evidence type="ECO:0000259" key="29">
    <source>
        <dbReference type="PROSITE" id="PS51337"/>
    </source>
</evidence>
<dbReference type="Gene3D" id="1.10.1240.10">
    <property type="entry name" value="Methionine synthase domain"/>
    <property type="match status" value="1"/>
</dbReference>
<feature type="binding site" description="axial binding residue" evidence="22">
    <location>
        <position position="765"/>
    </location>
    <ligand>
        <name>methylcob(III)alamin</name>
        <dbReference type="ChEBI" id="CHEBI:28115"/>
    </ligand>
    <ligandPart>
        <name>Co</name>
        <dbReference type="ChEBI" id="CHEBI:27638"/>
    </ligandPart>
</feature>
<proteinExistence type="inferred from homology"/>
<evidence type="ECO:0000256" key="19">
    <source>
        <dbReference type="ARBA" id="ARBA00031040"/>
    </source>
</evidence>
<dbReference type="AlphaFoldDB" id="A0A5C6F9B9"/>
<dbReference type="InterPro" id="IPR003726">
    <property type="entry name" value="HCY_dom"/>
</dbReference>
<dbReference type="InterPro" id="IPR011005">
    <property type="entry name" value="Dihydropteroate_synth-like_sf"/>
</dbReference>
<dbReference type="Gene3D" id="3.20.20.20">
    <property type="entry name" value="Dihydropteroate synthase-like"/>
    <property type="match status" value="1"/>
</dbReference>
<dbReference type="Pfam" id="PF00809">
    <property type="entry name" value="Pterin_bind"/>
    <property type="match status" value="1"/>
</dbReference>
<dbReference type="Pfam" id="PF02574">
    <property type="entry name" value="S-methyl_trans"/>
    <property type="match status" value="1"/>
</dbReference>
<dbReference type="Gene3D" id="3.20.20.330">
    <property type="entry name" value="Homocysteine-binding-like domain"/>
    <property type="match status" value="1"/>
</dbReference>
<feature type="binding site" evidence="23">
    <location>
        <position position="695"/>
    </location>
    <ligand>
        <name>methylcob(III)alamin</name>
        <dbReference type="ChEBI" id="CHEBI:28115"/>
    </ligand>
</feature>
<feature type="binding site" evidence="23">
    <location>
        <position position="810"/>
    </location>
    <ligand>
        <name>methylcob(III)alamin</name>
        <dbReference type="ChEBI" id="CHEBI:28115"/>
    </ligand>
</feature>
<dbReference type="SUPFAM" id="SSF82282">
    <property type="entry name" value="Homocysteine S-methyltransferase"/>
    <property type="match status" value="1"/>
</dbReference>
<dbReference type="GO" id="GO:0046653">
    <property type="term" value="P:tetrahydrofolate metabolic process"/>
    <property type="evidence" value="ECO:0007669"/>
    <property type="project" value="TreeGrafter"/>
</dbReference>
<keyword evidence="12 21" id="KW-0949">S-adenosyl-L-methionine</keyword>
<dbReference type="Pfam" id="PF02607">
    <property type="entry name" value="B12-binding_2"/>
    <property type="match status" value="1"/>
</dbReference>
<dbReference type="CDD" id="cd00740">
    <property type="entry name" value="MeTr"/>
    <property type="match status" value="1"/>
</dbReference>
<accession>A0A5C6F9B9</accession>
<evidence type="ECO:0000259" key="25">
    <source>
        <dbReference type="PROSITE" id="PS50970"/>
    </source>
</evidence>
<evidence type="ECO:0000313" key="30">
    <source>
        <dbReference type="EMBL" id="TWU57472.1"/>
    </source>
</evidence>
<dbReference type="FunFam" id="1.10.1240.10:FF:000001">
    <property type="entry name" value="Methionine synthase"/>
    <property type="match status" value="1"/>
</dbReference>
<keyword evidence="15 21" id="KW-0862">Zinc</keyword>
<evidence type="ECO:0000256" key="24">
    <source>
        <dbReference type="PROSITE-ProRule" id="PRU00333"/>
    </source>
</evidence>
<dbReference type="GO" id="GO:0032259">
    <property type="term" value="P:methylation"/>
    <property type="evidence" value="ECO:0007669"/>
    <property type="project" value="UniProtKB-KW"/>
</dbReference>
<evidence type="ECO:0000256" key="3">
    <source>
        <dbReference type="ARBA" id="ARBA00001956"/>
    </source>
</evidence>
<feature type="binding site" evidence="23">
    <location>
        <position position="866"/>
    </location>
    <ligand>
        <name>methylcob(III)alamin</name>
        <dbReference type="ChEBI" id="CHEBI:28115"/>
    </ligand>
</feature>
<feature type="domain" description="Pterin-binding" evidence="26">
    <location>
        <begin position="359"/>
        <end position="620"/>
    </location>
</feature>
<dbReference type="PROSITE" id="PS51337">
    <property type="entry name" value="B12_BINDING_NTER"/>
    <property type="match status" value="1"/>
</dbReference>
<evidence type="ECO:0000256" key="12">
    <source>
        <dbReference type="ARBA" id="ARBA00022691"/>
    </source>
</evidence>
<dbReference type="GO" id="GO:0050667">
    <property type="term" value="P:homocysteine metabolic process"/>
    <property type="evidence" value="ECO:0007669"/>
    <property type="project" value="TreeGrafter"/>
</dbReference>
<dbReference type="InterPro" id="IPR000489">
    <property type="entry name" value="Pterin-binding_dom"/>
</dbReference>
<evidence type="ECO:0000256" key="2">
    <source>
        <dbReference type="ARBA" id="ARBA00001947"/>
    </source>
</evidence>
<comment type="pathway">
    <text evidence="4 21">Amino-acid biosynthesis; L-methionine biosynthesis via de novo pathway; L-methionine from L-homocysteine (MetH route): step 1/1.</text>
</comment>
<dbReference type="Gene3D" id="1.10.288.10">
    <property type="entry name" value="Cobalamin-dependent Methionine Synthase, domain 2"/>
    <property type="match status" value="1"/>
</dbReference>
<keyword evidence="13 21" id="KW-0479">Metal-binding</keyword>
<evidence type="ECO:0000256" key="22">
    <source>
        <dbReference type="PIRSR" id="PIRSR000381-1"/>
    </source>
</evidence>
<dbReference type="Pfam" id="PF02965">
    <property type="entry name" value="Met_synt_B12"/>
    <property type="match status" value="1"/>
</dbReference>
<feature type="binding site" evidence="23">
    <location>
        <position position="1139"/>
    </location>
    <ligand>
        <name>S-adenosyl-L-methionine</name>
        <dbReference type="ChEBI" id="CHEBI:59789"/>
    </ligand>
</feature>
<dbReference type="PANTHER" id="PTHR45833:SF1">
    <property type="entry name" value="METHIONINE SYNTHASE"/>
    <property type="match status" value="1"/>
</dbReference>
<dbReference type="PIRSF" id="PIRSF000381">
    <property type="entry name" value="MetH"/>
    <property type="match status" value="1"/>
</dbReference>
<dbReference type="InterPro" id="IPR037010">
    <property type="entry name" value="VitB12-dep_Met_synth_activ_sf"/>
</dbReference>
<comment type="domain">
    <text evidence="21">Modular enzyme with four functionally distinct domains. The isolated Hcy-binding domain catalyzes methyl transfer from free methylcobalamin to homocysteine. The Hcy-binding domain in association with the pterin-binding domain catalyzes the methylation of cob(I)alamin by methyltetrahydrofolate and the methylation of homocysteine. The B12-binding domain binds the cofactor. The AdoMet activation domain binds S-adenosyl-L-methionine. Under aerobic conditions cob(I)alamin can be converted to inactive cob(II)alamin. Reductive methylation by S-adenosyl-L-methionine and flavodoxin regenerates methylcobalamin.</text>
</comment>
<dbReference type="InterPro" id="IPR033706">
    <property type="entry name" value="Met_synthase_B12-bd"/>
</dbReference>
<evidence type="ECO:0000256" key="6">
    <source>
        <dbReference type="ARBA" id="ARBA00012032"/>
    </source>
</evidence>
<evidence type="ECO:0000259" key="28">
    <source>
        <dbReference type="PROSITE" id="PS51332"/>
    </source>
</evidence>
<comment type="function">
    <text evidence="18 21">Catalyzes the transfer of a methyl group from methyl-cobalamin to homocysteine, yielding enzyme-bound cob(I)alamin and methionine. Subsequently, remethylates the cofactor using methyltetrahydrofolate.</text>
</comment>
<evidence type="ECO:0000256" key="9">
    <source>
        <dbReference type="ARBA" id="ARBA00022605"/>
    </source>
</evidence>
<dbReference type="EC" id="2.1.1.13" evidence="6 20"/>
<feature type="domain" description="B12-binding" evidence="28">
    <location>
        <begin position="752"/>
        <end position="887"/>
    </location>
</feature>
<dbReference type="PROSITE" id="PS50974">
    <property type="entry name" value="ADOMET_ACTIVATION"/>
    <property type="match status" value="1"/>
</dbReference>
<dbReference type="SUPFAM" id="SSF51717">
    <property type="entry name" value="Dihydropteroate synthetase-like"/>
    <property type="match status" value="1"/>
</dbReference>
<dbReference type="Proteomes" id="UP000317977">
    <property type="component" value="Unassembled WGS sequence"/>
</dbReference>
<sequence>MPQADTTATQLHELIRERILLLDGAMGTMIQRLGLDEAGVRGERFADHHKDLKNFSDILCLTHADKITDIHDAYYAAGSDIVETNSFGASPVGMLEFDLPIEMVDEINHAAVQCARIAADKWTEKTPDKPRFVAGSIGPTTRQLAISTTEDPAHRGTTFMEMVDSYRAQVKSLCEAGVDILLPETAIDTLNLKACLFAISDYFDAGGRRVPVMASGTFADGGRTFVSAQSVEAFWTAINHFPLLSVGMNCALGPDVMRPHIEELSKVAGIPISCHPNAGLPNEMGQFDLGPAAMAAKVGEYADNGWINVLGGCCGTTPDHIAAMADRIRQVKPKKIKSLPSLTRLSGTLPMVMRPEIPFTMVGERTNVTGSRKFANLIRNEKFEEAVDVAREQVQNGATIIDINFDDALLDGAEAMTRFLRLISGDEVAASVPVMIDSSKWEVLEAGLRNVQGKAIVNSISLKDGEAEFLRRARLVRQYGAAAVVMAFDEEGQAADEDSKVRICKRAYDLLVGEVNFPPEDIIFDPNILTVATGMEEHNNYAIDFVNAVARIKKECPGVKTSGGVSNISFSFRGNDGVREAIHSAFLYRAIKAGLDMGIVNAGQLEVYEEIPKDLLEHVEDVLWNRRPDSTDRMLDFAENFKGSGKKKSAEDLSWRENSVAERMTHALIKGIDKYIVEDAEEARQHYDKCLQVIEGPLMDGMSVVGDLFGQGKMFLPQVVKSARVMKKAVAYLEPFMEEEKRAAGIEHDDARGKFLIATVKGDVHDIGKNIVGVVLQCNNYQVIDLGVMVSAEKILEEAVKQNVDMIGLSGLITPSLDEMVHVAREMKRAGMTMPLLVGGATTSAKHTAVRIAPAYDGPVLHVLDASRSVGVVEKMLNDETRDAFVKANVAEQEKLVASYRDRQQKLVPYAEALEKRFATDWKTVAIDKPSFTGTRVLDEISLAEIRPFIDWSPYFMTWELKGKYPKIFQDEVVGEIAKEVYEKANTMLDRIIAEDLLKAKAVYAFWPAASDGDDIIVYTDETRATEAKRFHCLRQQWERKGTTDYRSLADYIAPVGSGREDYLGGFVVTAGIGAEALAKKFKDELDDESSIIVQAVADRLAEALAEMLHQRARKDWGFGQSENLSTEDMISEKYRGIRPAAGYPACPDHTEKKTLFELLDATANTSVELTSSYAMYPGASVSGLYFGHPESRYFAVDRVTKDQIESYAKRKGEPIREVERWLSPNLAYDPE</sequence>
<comment type="similarity">
    <text evidence="5">Belongs to the vitamin-B12 dependent methionine synthase family.</text>
</comment>
<evidence type="ECO:0000256" key="5">
    <source>
        <dbReference type="ARBA" id="ARBA00010398"/>
    </source>
</evidence>
<comment type="catalytic activity">
    <reaction evidence="1 21">
        <text>(6S)-5-methyl-5,6,7,8-tetrahydrofolate + L-homocysteine = (6S)-5,6,7,8-tetrahydrofolate + L-methionine</text>
        <dbReference type="Rhea" id="RHEA:11172"/>
        <dbReference type="ChEBI" id="CHEBI:18608"/>
        <dbReference type="ChEBI" id="CHEBI:57453"/>
        <dbReference type="ChEBI" id="CHEBI:57844"/>
        <dbReference type="ChEBI" id="CHEBI:58199"/>
        <dbReference type="EC" id="2.1.1.13"/>
    </reaction>
</comment>
<evidence type="ECO:0000259" key="27">
    <source>
        <dbReference type="PROSITE" id="PS50974"/>
    </source>
</evidence>
<evidence type="ECO:0000256" key="15">
    <source>
        <dbReference type="ARBA" id="ARBA00022833"/>
    </source>
</evidence>
<dbReference type="CDD" id="cd02069">
    <property type="entry name" value="methionine_synthase_B12_BD"/>
    <property type="match status" value="1"/>
</dbReference>
<dbReference type="InterPro" id="IPR036589">
    <property type="entry name" value="HCY_dom_sf"/>
</dbReference>
<keyword evidence="14" id="KW-0677">Repeat</keyword>
<dbReference type="InterPro" id="IPR036594">
    <property type="entry name" value="Meth_synthase_dom"/>
</dbReference>
<organism evidence="30 31">
    <name type="scientific">Rubripirellula reticaptiva</name>
    <dbReference type="NCBI Taxonomy" id="2528013"/>
    <lineage>
        <taxon>Bacteria</taxon>
        <taxon>Pseudomonadati</taxon>
        <taxon>Planctomycetota</taxon>
        <taxon>Planctomycetia</taxon>
        <taxon>Pirellulales</taxon>
        <taxon>Pirellulaceae</taxon>
        <taxon>Rubripirellula</taxon>
    </lineage>
</organism>
<dbReference type="GO" id="GO:0005829">
    <property type="term" value="C:cytosol"/>
    <property type="evidence" value="ECO:0007669"/>
    <property type="project" value="TreeGrafter"/>
</dbReference>
<feature type="binding site" evidence="22 24">
    <location>
        <position position="250"/>
    </location>
    <ligand>
        <name>Zn(2+)</name>
        <dbReference type="ChEBI" id="CHEBI:29105"/>
    </ligand>
</feature>
<dbReference type="SMART" id="SM01018">
    <property type="entry name" value="B12-binding_2"/>
    <property type="match status" value="1"/>
</dbReference>
<comment type="caution">
    <text evidence="30">The sequence shown here is derived from an EMBL/GenBank/DDBJ whole genome shotgun (WGS) entry which is preliminary data.</text>
</comment>
<keyword evidence="16 21" id="KW-0486">Methionine biosynthesis</keyword>
<dbReference type="GO" id="GO:0008270">
    <property type="term" value="F:zinc ion binding"/>
    <property type="evidence" value="ECO:0007669"/>
    <property type="project" value="UniProtKB-UniRule"/>
</dbReference>
<dbReference type="NCBIfam" id="NF007024">
    <property type="entry name" value="PRK09490.1"/>
    <property type="match status" value="1"/>
</dbReference>
<dbReference type="NCBIfam" id="TIGR02082">
    <property type="entry name" value="metH"/>
    <property type="match status" value="1"/>
</dbReference>
<dbReference type="Pfam" id="PF02310">
    <property type="entry name" value="B12-binding"/>
    <property type="match status" value="1"/>
</dbReference>
<dbReference type="InterPro" id="IPR011822">
    <property type="entry name" value="MetH"/>
</dbReference>
<dbReference type="GO" id="GO:0031419">
    <property type="term" value="F:cobalamin binding"/>
    <property type="evidence" value="ECO:0007669"/>
    <property type="project" value="UniProtKB-UniRule"/>
</dbReference>
<feature type="binding site" evidence="22 24">
    <location>
        <position position="313"/>
    </location>
    <ligand>
        <name>Zn(2+)</name>
        <dbReference type="ChEBI" id="CHEBI:29105"/>
    </ligand>
</feature>
<dbReference type="GO" id="GO:0008705">
    <property type="term" value="F:methionine synthase activity"/>
    <property type="evidence" value="ECO:0007669"/>
    <property type="project" value="UniProtKB-UniRule"/>
</dbReference>
<dbReference type="PANTHER" id="PTHR45833">
    <property type="entry name" value="METHIONINE SYNTHASE"/>
    <property type="match status" value="1"/>
</dbReference>
<comment type="cofactor">
    <cofactor evidence="2 21 24">
        <name>Zn(2+)</name>
        <dbReference type="ChEBI" id="CHEBI:29105"/>
    </cofactor>
</comment>
<evidence type="ECO:0000256" key="18">
    <source>
        <dbReference type="ARBA" id="ARBA00025552"/>
    </source>
</evidence>
<dbReference type="PROSITE" id="PS50970">
    <property type="entry name" value="HCY"/>
    <property type="match status" value="1"/>
</dbReference>
<keyword evidence="10 21" id="KW-0846">Cobalamin</keyword>
<dbReference type="Gene3D" id="3.10.196.10">
    <property type="entry name" value="Vitamin B12-dependent methionine synthase, activation domain"/>
    <property type="match status" value="1"/>
</dbReference>
<dbReference type="InterPro" id="IPR003759">
    <property type="entry name" value="Cbl-bd_cap"/>
</dbReference>
<dbReference type="FunFam" id="3.20.20.330:FF:000001">
    <property type="entry name" value="Methionine synthase"/>
    <property type="match status" value="1"/>
</dbReference>
<evidence type="ECO:0000259" key="26">
    <source>
        <dbReference type="PROSITE" id="PS50972"/>
    </source>
</evidence>
<dbReference type="InterPro" id="IPR036724">
    <property type="entry name" value="Cobalamin-bd_sf"/>
</dbReference>
<feature type="binding site" evidence="22 24">
    <location>
        <position position="314"/>
    </location>
    <ligand>
        <name>Zn(2+)</name>
        <dbReference type="ChEBI" id="CHEBI:29105"/>
    </ligand>
</feature>
<evidence type="ECO:0000256" key="21">
    <source>
        <dbReference type="PIRNR" id="PIRNR000381"/>
    </source>
</evidence>
<feature type="binding site" evidence="23">
    <location>
        <begin position="762"/>
        <end position="766"/>
    </location>
    <ligand>
        <name>methylcob(III)alamin</name>
        <dbReference type="ChEBI" id="CHEBI:28115"/>
    </ligand>
</feature>
<evidence type="ECO:0000313" key="31">
    <source>
        <dbReference type="Proteomes" id="UP000317977"/>
    </source>
</evidence>
<dbReference type="OrthoDB" id="9803687at2"/>
<evidence type="ECO:0000256" key="20">
    <source>
        <dbReference type="NCBIfam" id="TIGR02082"/>
    </source>
</evidence>
<feature type="domain" description="B12-binding N-terminal" evidence="29">
    <location>
        <begin position="651"/>
        <end position="745"/>
    </location>
</feature>
<evidence type="ECO:0000256" key="8">
    <source>
        <dbReference type="ARBA" id="ARBA00022603"/>
    </source>
</evidence>
<dbReference type="RefSeq" id="WP_146532371.1">
    <property type="nucleotide sequence ID" value="NZ_SJPX01000001.1"/>
</dbReference>
<reference evidence="30 31" key="1">
    <citation type="submission" date="2019-02" db="EMBL/GenBank/DDBJ databases">
        <title>Deep-cultivation of Planctomycetes and their phenomic and genomic characterization uncovers novel biology.</title>
        <authorList>
            <person name="Wiegand S."/>
            <person name="Jogler M."/>
            <person name="Boedeker C."/>
            <person name="Pinto D."/>
            <person name="Vollmers J."/>
            <person name="Rivas-Marin E."/>
            <person name="Kohn T."/>
            <person name="Peeters S.H."/>
            <person name="Heuer A."/>
            <person name="Rast P."/>
            <person name="Oberbeckmann S."/>
            <person name="Bunk B."/>
            <person name="Jeske O."/>
            <person name="Meyerdierks A."/>
            <person name="Storesund J.E."/>
            <person name="Kallscheuer N."/>
            <person name="Luecker S."/>
            <person name="Lage O.M."/>
            <person name="Pohl T."/>
            <person name="Merkel B.J."/>
            <person name="Hornburger P."/>
            <person name="Mueller R.-W."/>
            <person name="Bruemmer F."/>
            <person name="Labrenz M."/>
            <person name="Spormann A.M."/>
            <person name="Op Den Camp H."/>
            <person name="Overmann J."/>
            <person name="Amann R."/>
            <person name="Jetten M.S.M."/>
            <person name="Mascher T."/>
            <person name="Medema M.H."/>
            <person name="Devos D.P."/>
            <person name="Kaster A.-K."/>
            <person name="Ovreas L."/>
            <person name="Rohde M."/>
            <person name="Galperin M.Y."/>
            <person name="Jogler C."/>
        </authorList>
    </citation>
    <scope>NUCLEOTIDE SEQUENCE [LARGE SCALE GENOMIC DNA]</scope>
    <source>
        <strain evidence="30 31">Poly59</strain>
    </source>
</reference>
<feature type="binding site" evidence="23">
    <location>
        <position position="951"/>
    </location>
    <ligand>
        <name>S-adenosyl-L-methionine</name>
        <dbReference type="ChEBI" id="CHEBI:59789"/>
    </ligand>
</feature>
<evidence type="ECO:0000256" key="14">
    <source>
        <dbReference type="ARBA" id="ARBA00022737"/>
    </source>
</evidence>
<evidence type="ECO:0000256" key="7">
    <source>
        <dbReference type="ARBA" id="ARBA00013998"/>
    </source>
</evidence>
<evidence type="ECO:0000256" key="4">
    <source>
        <dbReference type="ARBA" id="ARBA00005178"/>
    </source>
</evidence>
<dbReference type="PROSITE" id="PS50972">
    <property type="entry name" value="PTERIN_BINDING"/>
    <property type="match status" value="1"/>
</dbReference>
<evidence type="ECO:0000256" key="16">
    <source>
        <dbReference type="ARBA" id="ARBA00023167"/>
    </source>
</evidence>
<feature type="binding site" evidence="23">
    <location>
        <begin position="1194"/>
        <end position="1195"/>
    </location>
    <ligand>
        <name>S-adenosyl-L-methionine</name>
        <dbReference type="ChEBI" id="CHEBI:59789"/>
    </ligand>
</feature>
<evidence type="ECO:0000256" key="17">
    <source>
        <dbReference type="ARBA" id="ARBA00023285"/>
    </source>
</evidence>
<dbReference type="FunFam" id="3.40.50.280:FF:000001">
    <property type="entry name" value="Methionine synthase"/>
    <property type="match status" value="1"/>
</dbReference>
<evidence type="ECO:0000256" key="1">
    <source>
        <dbReference type="ARBA" id="ARBA00001700"/>
    </source>
</evidence>
<dbReference type="UniPathway" id="UPA00051">
    <property type="reaction ID" value="UER00081"/>
</dbReference>